<sequence length="224" mass="22988">METTGQGVAGQGAGQGGADRRPIAARDTGFANRFAGWLIARRASPNGISGAGMVAGILAGLALAGTAWWPEAARPLWILGALFVQLRLLANLMDGMVAIGRGVASPVGELWNEIPDRVSDTATLLGLGVAAGSPAWGLATALAAMATAYVRATGKAAGTPSDFRGPMAKQQRMALVTVLAVFCAVTPVAWNAPLPFWALVIITVLASVTALRRLHGIAGKLRAR</sequence>
<name>A0A940N3N4_9PROT</name>
<evidence type="ECO:0000313" key="3">
    <source>
        <dbReference type="EMBL" id="MBP0493612.1"/>
    </source>
</evidence>
<keyword evidence="2" id="KW-1133">Transmembrane helix</keyword>
<dbReference type="InterPro" id="IPR043130">
    <property type="entry name" value="CDP-OH_PTrfase_TM_dom"/>
</dbReference>
<evidence type="ECO:0000256" key="1">
    <source>
        <dbReference type="SAM" id="MobiDB-lite"/>
    </source>
</evidence>
<protein>
    <submittedName>
        <fullName evidence="3">CDP-alcohol phosphatidyltransferase family protein</fullName>
    </submittedName>
</protein>
<feature type="transmembrane region" description="Helical" evidence="2">
    <location>
        <begin position="173"/>
        <end position="190"/>
    </location>
</feature>
<keyword evidence="2" id="KW-0472">Membrane</keyword>
<evidence type="ECO:0000256" key="2">
    <source>
        <dbReference type="SAM" id="Phobius"/>
    </source>
</evidence>
<reference evidence="3" key="1">
    <citation type="submission" date="2021-03" db="EMBL/GenBank/DDBJ databases">
        <authorList>
            <person name="So Y."/>
        </authorList>
    </citation>
    <scope>NUCLEOTIDE SEQUENCE</scope>
    <source>
        <strain evidence="3">SG15</strain>
    </source>
</reference>
<dbReference type="Proteomes" id="UP000677537">
    <property type="component" value="Unassembled WGS sequence"/>
</dbReference>
<feature type="transmembrane region" description="Helical" evidence="2">
    <location>
        <begin position="124"/>
        <end position="152"/>
    </location>
</feature>
<evidence type="ECO:0000313" key="4">
    <source>
        <dbReference type="Proteomes" id="UP000677537"/>
    </source>
</evidence>
<keyword evidence="4" id="KW-1185">Reference proteome</keyword>
<feature type="transmembrane region" description="Helical" evidence="2">
    <location>
        <begin position="47"/>
        <end position="69"/>
    </location>
</feature>
<gene>
    <name evidence="3" type="ORF">J5Y10_12575</name>
</gene>
<keyword evidence="2" id="KW-0812">Transmembrane</keyword>
<comment type="caution">
    <text evidence="3">The sequence shown here is derived from an EMBL/GenBank/DDBJ whole genome shotgun (WGS) entry which is preliminary data.</text>
</comment>
<organism evidence="3 4">
    <name type="scientific">Roseomonas indoligenes</name>
    <dbReference type="NCBI Taxonomy" id="2820811"/>
    <lineage>
        <taxon>Bacteria</taxon>
        <taxon>Pseudomonadati</taxon>
        <taxon>Pseudomonadota</taxon>
        <taxon>Alphaproteobacteria</taxon>
        <taxon>Acetobacterales</taxon>
        <taxon>Roseomonadaceae</taxon>
        <taxon>Roseomonas</taxon>
    </lineage>
</organism>
<feature type="transmembrane region" description="Helical" evidence="2">
    <location>
        <begin position="196"/>
        <end position="214"/>
    </location>
</feature>
<dbReference type="Gene3D" id="1.20.120.1760">
    <property type="match status" value="1"/>
</dbReference>
<feature type="region of interest" description="Disordered" evidence="1">
    <location>
        <begin position="1"/>
        <end position="22"/>
    </location>
</feature>
<feature type="compositionally biased region" description="Gly residues" evidence="1">
    <location>
        <begin position="7"/>
        <end position="17"/>
    </location>
</feature>
<dbReference type="EMBL" id="JAGIZA010000006">
    <property type="protein sequence ID" value="MBP0493612.1"/>
    <property type="molecule type" value="Genomic_DNA"/>
</dbReference>
<accession>A0A940N3N4</accession>
<dbReference type="AlphaFoldDB" id="A0A940N3N4"/>
<proteinExistence type="predicted"/>